<dbReference type="Proteomes" id="UP000198341">
    <property type="component" value="Chromosome 14"/>
</dbReference>
<feature type="compositionally biased region" description="Low complexity" evidence="1">
    <location>
        <begin position="405"/>
        <end position="414"/>
    </location>
</feature>
<feature type="compositionally biased region" description="Basic and acidic residues" evidence="1">
    <location>
        <begin position="77"/>
        <end position="102"/>
    </location>
</feature>
<feature type="region of interest" description="Disordered" evidence="1">
    <location>
        <begin position="61"/>
        <end position="149"/>
    </location>
</feature>
<feature type="region of interest" description="Disordered" evidence="1">
    <location>
        <begin position="356"/>
        <end position="425"/>
    </location>
</feature>
<organism evidence="2 3">
    <name type="scientific">Bathycoccus prasinos</name>
    <dbReference type="NCBI Taxonomy" id="41875"/>
    <lineage>
        <taxon>Eukaryota</taxon>
        <taxon>Viridiplantae</taxon>
        <taxon>Chlorophyta</taxon>
        <taxon>Mamiellophyceae</taxon>
        <taxon>Mamiellales</taxon>
        <taxon>Bathycoccaceae</taxon>
        <taxon>Bathycoccus</taxon>
    </lineage>
</organism>
<name>K8FCS7_9CHLO</name>
<sequence length="425" mass="47844">MFTTINDKRTTSMTTTKRKSTIRSSPSRTKLGLFLTFLASVLLVSTRLKIEKIFVSALEHEHHHHQRMPPPARPPPPHREEHHQNHRLNDENRKKSERERQKQKPPPPPPPGRMHARKVDPPLNPNDDVDAQKEQKDPIPATIPTEKKRMTAQEYVDARKEMKPPSVSGKQQKNFMNEMVSSVLAPGYKFAVGLPKNSLKFVVEKFTTIRATFRVHAIAVLSKLPTGKMDVNKFGGYLADAFLLLFTLAVARVVHLFTPFAKPPPASVKTRKVGSDRVNIQFHMPFAGGADKCIVFLKGNKVLCRCPEKMLECETTLSAPAKGSTWIIFEEPKWLEYKDELVVVAKSVKKDKEAKKIEKMPLKTPAARKKSASRTTDEGEEDRAPAKARTSRKTTTATKAKKTPAARAKSPASPRRTRQTPAKKK</sequence>
<evidence type="ECO:0000313" key="3">
    <source>
        <dbReference type="Proteomes" id="UP000198341"/>
    </source>
</evidence>
<evidence type="ECO:0000313" key="2">
    <source>
        <dbReference type="EMBL" id="CCO19808.1"/>
    </source>
</evidence>
<accession>K8FCS7</accession>
<protein>
    <submittedName>
        <fullName evidence="2">Uncharacterized protein</fullName>
    </submittedName>
</protein>
<evidence type="ECO:0000256" key="1">
    <source>
        <dbReference type="SAM" id="MobiDB-lite"/>
    </source>
</evidence>
<keyword evidence="3" id="KW-1185">Reference proteome</keyword>
<dbReference type="RefSeq" id="XP_007509351.1">
    <property type="nucleotide sequence ID" value="XM_007509289.1"/>
</dbReference>
<reference evidence="2 3" key="1">
    <citation type="submission" date="2011-10" db="EMBL/GenBank/DDBJ databases">
        <authorList>
            <person name="Genoscope - CEA"/>
        </authorList>
    </citation>
    <scope>NUCLEOTIDE SEQUENCE [LARGE SCALE GENOMIC DNA]</scope>
    <source>
        <strain evidence="2 3">RCC 1105</strain>
    </source>
</reference>
<feature type="region of interest" description="Disordered" evidence="1">
    <location>
        <begin position="1"/>
        <end position="26"/>
    </location>
</feature>
<proteinExistence type="predicted"/>
<gene>
    <name evidence="2" type="ordered locus">Bathy14g00810</name>
</gene>
<dbReference type="GeneID" id="19011705"/>
<dbReference type="KEGG" id="bpg:Bathy14g00810"/>
<dbReference type="AlphaFoldDB" id="K8FCS7"/>
<dbReference type="EMBL" id="FO082265">
    <property type="protein sequence ID" value="CCO19808.1"/>
    <property type="molecule type" value="Genomic_DNA"/>
</dbReference>
<feature type="compositionally biased region" description="Basic and acidic residues" evidence="1">
    <location>
        <begin position="1"/>
        <end position="10"/>
    </location>
</feature>
<feature type="compositionally biased region" description="Basic residues" evidence="1">
    <location>
        <begin position="415"/>
        <end position="425"/>
    </location>
</feature>